<accession>A0A2W1BD30</accession>
<dbReference type="AlphaFoldDB" id="A0A2W1BD30"/>
<organism evidence="1 2">
    <name type="scientific">Helicoverpa armigera</name>
    <name type="common">Cotton bollworm</name>
    <name type="synonym">Heliothis armigera</name>
    <dbReference type="NCBI Taxonomy" id="29058"/>
    <lineage>
        <taxon>Eukaryota</taxon>
        <taxon>Metazoa</taxon>
        <taxon>Ecdysozoa</taxon>
        <taxon>Arthropoda</taxon>
        <taxon>Hexapoda</taxon>
        <taxon>Insecta</taxon>
        <taxon>Pterygota</taxon>
        <taxon>Neoptera</taxon>
        <taxon>Endopterygota</taxon>
        <taxon>Lepidoptera</taxon>
        <taxon>Glossata</taxon>
        <taxon>Ditrysia</taxon>
        <taxon>Noctuoidea</taxon>
        <taxon>Noctuidae</taxon>
        <taxon>Heliothinae</taxon>
        <taxon>Helicoverpa</taxon>
    </lineage>
</organism>
<sequence length="292" mass="33829">MDYSETFQDLYFDRMVALVLDVPYYKNNSLNEFNTNVVVGGMITSDRILAPYNPFRFFIHNKTMLDKITAHLFLGRDYGSYYVDVYKIACGRQIIPDEEKTMLHCHGKDGFDCPAHDLMVLRILGNITFTTMPTLTYSQVIDRDLKVGVYRTEIAGPNDTLSDYFKFGSIGYFNMTHIQYYAFVTSVQYQPEQYALVDCETWLPRDWGHFICVSNLEDYPALGSGAWLVSDDKVFGIGGFAFFRGKEGIFVFTDVRPYYNLIMNTCTYEDSRQEPPKEFLRNHEEYIQKAGL</sequence>
<proteinExistence type="predicted"/>
<evidence type="ECO:0000313" key="1">
    <source>
        <dbReference type="EMBL" id="PZC73149.1"/>
    </source>
</evidence>
<name>A0A2W1BD30_HELAM</name>
<gene>
    <name evidence="1" type="primary">HaOG209968</name>
    <name evidence="1" type="ORF">B5X24_HaOG209968</name>
</gene>
<evidence type="ECO:0000313" key="2">
    <source>
        <dbReference type="Proteomes" id="UP000249218"/>
    </source>
</evidence>
<protein>
    <recommendedName>
        <fullName evidence="3">Peptidase S1 domain-containing protein</fullName>
    </recommendedName>
</protein>
<keyword evidence="2" id="KW-1185">Reference proteome</keyword>
<dbReference type="Proteomes" id="UP000249218">
    <property type="component" value="Unassembled WGS sequence"/>
</dbReference>
<evidence type="ECO:0008006" key="3">
    <source>
        <dbReference type="Google" id="ProtNLM"/>
    </source>
</evidence>
<dbReference type="OrthoDB" id="7422719at2759"/>
<dbReference type="EMBL" id="KZ150123">
    <property type="protein sequence ID" value="PZC73149.1"/>
    <property type="molecule type" value="Genomic_DNA"/>
</dbReference>
<reference evidence="1 2" key="1">
    <citation type="journal article" date="2017" name="BMC Biol.">
        <title>Genomic innovations, transcriptional plasticity and gene loss underlying the evolution and divergence of two highly polyphagous and invasive Helicoverpa pest species.</title>
        <authorList>
            <person name="Pearce S.L."/>
            <person name="Clarke D.F."/>
            <person name="East P.D."/>
            <person name="Elfekih S."/>
            <person name="Gordon K.H."/>
            <person name="Jermiin L.S."/>
            <person name="McGaughran A."/>
            <person name="Oakeshott J.G."/>
            <person name="Papanikolaou A."/>
            <person name="Perera O.P."/>
            <person name="Rane R.V."/>
            <person name="Richards S."/>
            <person name="Tay W.T."/>
            <person name="Walsh T.K."/>
            <person name="Anderson A."/>
            <person name="Anderson C.J."/>
            <person name="Asgari S."/>
            <person name="Board P.G."/>
            <person name="Bretschneider A."/>
            <person name="Campbell P.M."/>
            <person name="Chertemps T."/>
            <person name="Christeller J.T."/>
            <person name="Coppin C.W."/>
            <person name="Downes S.J."/>
            <person name="Duan G."/>
            <person name="Farnsworth C.A."/>
            <person name="Good R.T."/>
            <person name="Han L.B."/>
            <person name="Han Y.C."/>
            <person name="Hatje K."/>
            <person name="Horne I."/>
            <person name="Huang Y.P."/>
            <person name="Hughes D.S."/>
            <person name="Jacquin-Joly E."/>
            <person name="James W."/>
            <person name="Jhangiani S."/>
            <person name="Kollmar M."/>
            <person name="Kuwar S.S."/>
            <person name="Li S."/>
            <person name="Liu N.Y."/>
            <person name="Maibeche M.T."/>
            <person name="Miller J.R."/>
            <person name="Montagne N."/>
            <person name="Perry T."/>
            <person name="Qu J."/>
            <person name="Song S.V."/>
            <person name="Sutton G.G."/>
            <person name="Vogel H."/>
            <person name="Walenz B.P."/>
            <person name="Xu W."/>
            <person name="Zhang H.J."/>
            <person name="Zou Z."/>
            <person name="Batterham P."/>
            <person name="Edwards O.R."/>
            <person name="Feyereisen R."/>
            <person name="Gibbs R.A."/>
            <person name="Heckel D.G."/>
            <person name="McGrath A."/>
            <person name="Robin C."/>
            <person name="Scherer S.E."/>
            <person name="Worley K.C."/>
            <person name="Wu Y.D."/>
        </authorList>
    </citation>
    <scope>NUCLEOTIDE SEQUENCE [LARGE SCALE GENOMIC DNA]</scope>
    <source>
        <strain evidence="1">Harm_GR_Male_#8</strain>
        <tissue evidence="1">Whole organism</tissue>
    </source>
</reference>